<protein>
    <submittedName>
        <fullName evidence="1">Uncharacterized protein</fullName>
    </submittedName>
</protein>
<sequence>MTNLDWVAPQACTLPTIEQPLRVAEFDTLFAHHLVAVDRVDRVDAARARLVLAAGPRRQADEFTAAVLDLTERESACCSFFTFTVDAQLPGPAAAGRVAARPGDVVLDIEVPPAHVDVLAALVTRAQAQAHADPSGAARRRA</sequence>
<keyword evidence="2" id="KW-1185">Reference proteome</keyword>
<accession>A0A502CT67</accession>
<evidence type="ECO:0000313" key="2">
    <source>
        <dbReference type="Proteomes" id="UP000317722"/>
    </source>
</evidence>
<name>A0A502CT67_9MICO</name>
<proteinExistence type="predicted"/>
<dbReference type="RefSeq" id="WP_140739127.1">
    <property type="nucleotide sequence ID" value="NZ_RCZM01000003.1"/>
</dbReference>
<gene>
    <name evidence="1" type="ORF">EAH86_08470</name>
</gene>
<dbReference type="EMBL" id="RCZM01000003">
    <property type="protein sequence ID" value="TPG16825.1"/>
    <property type="molecule type" value="Genomic_DNA"/>
</dbReference>
<evidence type="ECO:0000313" key="1">
    <source>
        <dbReference type="EMBL" id="TPG16825.1"/>
    </source>
</evidence>
<organism evidence="1 2">
    <name type="scientific">Pedococcus bigeumensis</name>
    <dbReference type="NCBI Taxonomy" id="433644"/>
    <lineage>
        <taxon>Bacteria</taxon>
        <taxon>Bacillati</taxon>
        <taxon>Actinomycetota</taxon>
        <taxon>Actinomycetes</taxon>
        <taxon>Micrococcales</taxon>
        <taxon>Intrasporangiaceae</taxon>
        <taxon>Pedococcus</taxon>
    </lineage>
</organism>
<dbReference type="Proteomes" id="UP000317722">
    <property type="component" value="Unassembled WGS sequence"/>
</dbReference>
<dbReference type="AlphaFoldDB" id="A0A502CT67"/>
<dbReference type="OrthoDB" id="8421706at2"/>
<comment type="caution">
    <text evidence="1">The sequence shown here is derived from an EMBL/GenBank/DDBJ whole genome shotgun (WGS) entry which is preliminary data.</text>
</comment>
<reference evidence="1 2" key="1">
    <citation type="journal article" date="2019" name="Environ. Microbiol.">
        <title>Species interactions and distinct microbial communities in high Arctic permafrost affected cryosols are associated with the CH4 and CO2 gas fluxes.</title>
        <authorList>
            <person name="Altshuler I."/>
            <person name="Hamel J."/>
            <person name="Turney S."/>
            <person name="Magnuson E."/>
            <person name="Levesque R."/>
            <person name="Greer C."/>
            <person name="Whyte L.G."/>
        </authorList>
    </citation>
    <scope>NUCLEOTIDE SEQUENCE [LARGE SCALE GENOMIC DNA]</scope>
    <source>
        <strain evidence="1 2">S9.3A</strain>
    </source>
</reference>